<keyword evidence="2" id="KW-1185">Reference proteome</keyword>
<evidence type="ECO:0000313" key="2">
    <source>
        <dbReference type="Proteomes" id="UP000244334"/>
    </source>
</evidence>
<gene>
    <name evidence="1" type="ORF">ACZ87_00767</name>
</gene>
<dbReference type="EMBL" id="LJAM02000037">
    <property type="protein sequence ID" value="RAP72418.1"/>
    <property type="molecule type" value="Genomic_DNA"/>
</dbReference>
<sequence>MDEVEADVLAYFGFPRAHRVKIHSTSAGFQHLIVFKDTWSV</sequence>
<protein>
    <submittedName>
        <fullName evidence="1">Uncharacterized protein</fullName>
    </submittedName>
</protein>
<evidence type="ECO:0000313" key="1">
    <source>
        <dbReference type="EMBL" id="RAP72418.1"/>
    </source>
</evidence>
<dbReference type="AlphaFoldDB" id="A0A328TPQ0"/>
<dbReference type="Proteomes" id="UP000244334">
    <property type="component" value="Unassembled WGS sequence"/>
</dbReference>
<accession>A0A328TPQ0</accession>
<comment type="caution">
    <text evidence="1">The sequence shown here is derived from an EMBL/GenBank/DDBJ whole genome shotgun (WGS) entry which is preliminary data.</text>
</comment>
<reference evidence="1" key="1">
    <citation type="submission" date="2018-04" db="EMBL/GenBank/DDBJ databases">
        <title>Genomes of the Obligate Erwinia dacicola and Facultative Enterobacter sp. OLF Endosymbionts of the Olive Fruit fly, Bactrocera oleae.</title>
        <authorList>
            <person name="Estes A.M."/>
            <person name="Hearn D.J."/>
            <person name="Agarwal S."/>
            <person name="Pierson E.A."/>
            <person name="Dunning-Hotopp J.C."/>
        </authorList>
    </citation>
    <scope>NUCLEOTIDE SEQUENCE [LARGE SCALE GENOMIC DNA]</scope>
    <source>
        <strain evidence="1">Oroville</strain>
    </source>
</reference>
<proteinExistence type="predicted"/>
<organism evidence="1 2">
    <name type="scientific">Candidatus Erwinia dacicola</name>
    <dbReference type="NCBI Taxonomy" id="252393"/>
    <lineage>
        <taxon>Bacteria</taxon>
        <taxon>Pseudomonadati</taxon>
        <taxon>Pseudomonadota</taxon>
        <taxon>Gammaproteobacteria</taxon>
        <taxon>Enterobacterales</taxon>
        <taxon>Erwiniaceae</taxon>
        <taxon>Erwinia</taxon>
    </lineage>
</organism>
<name>A0A328TPQ0_9GAMM</name>